<comment type="caution">
    <text evidence="4">The sequence shown here is derived from an EMBL/GenBank/DDBJ whole genome shotgun (WGS) entry which is preliminary data.</text>
</comment>
<dbReference type="EMBL" id="LIAE01010610">
    <property type="protein sequence ID" value="PAV57950.1"/>
    <property type="molecule type" value="Genomic_DNA"/>
</dbReference>
<proteinExistence type="predicted"/>
<reference evidence="4 5" key="1">
    <citation type="journal article" date="2017" name="Curr. Biol.">
        <title>Genome architecture and evolution of a unichromosomal asexual nematode.</title>
        <authorList>
            <person name="Fradin H."/>
            <person name="Zegar C."/>
            <person name="Gutwein M."/>
            <person name="Lucas J."/>
            <person name="Kovtun M."/>
            <person name="Corcoran D."/>
            <person name="Baugh L.R."/>
            <person name="Kiontke K."/>
            <person name="Gunsalus K."/>
            <person name="Fitch D.H."/>
            <person name="Piano F."/>
        </authorList>
    </citation>
    <scope>NUCLEOTIDE SEQUENCE [LARGE SCALE GENOMIC DNA]</scope>
    <source>
        <strain evidence="4">PF1309</strain>
    </source>
</reference>
<dbReference type="Gene3D" id="3.30.160.60">
    <property type="entry name" value="Classic Zinc Finger"/>
    <property type="match status" value="1"/>
</dbReference>
<keyword evidence="5" id="KW-1185">Reference proteome</keyword>
<sequence>MGRKKNPPRQVDDNDPQEIKREKNRQAAERYRCKVKQEIKEWKNKCKDLETRNIQLTEKLKCAHSKLMELEKRTMCVHTQQMQTTARLVPYQSIPLTVSSNLAASTSVTPGAPQPSPSTTSSTASAASAASQWCLHKVVYDDPQWYIYQATDPSQLNHTADTPTSSRYCDISLEHLDISSEKKCSEAEQNCTSQMGNNLSPNNHSAQPLTNGQSTFPNMNSSVSTPVQGVQDIQGTGPGSAHIFVCSQPAISQDYHCDGECNNRSYSH</sequence>
<dbReference type="Proteomes" id="UP000218231">
    <property type="component" value="Unassembled WGS sequence"/>
</dbReference>
<gene>
    <name evidence="4" type="ORF">WR25_21758</name>
</gene>
<dbReference type="InterPro" id="IPR046347">
    <property type="entry name" value="bZIP_sf"/>
</dbReference>
<dbReference type="GO" id="GO:0003700">
    <property type="term" value="F:DNA-binding transcription factor activity"/>
    <property type="evidence" value="ECO:0007669"/>
    <property type="project" value="InterPro"/>
</dbReference>
<dbReference type="Pfam" id="PF07716">
    <property type="entry name" value="bZIP_2"/>
    <property type="match status" value="1"/>
</dbReference>
<feature type="coiled-coil region" evidence="1">
    <location>
        <begin position="39"/>
        <end position="73"/>
    </location>
</feature>
<feature type="domain" description="BZIP" evidence="3">
    <location>
        <begin position="20"/>
        <end position="34"/>
    </location>
</feature>
<dbReference type="PROSITE" id="PS00036">
    <property type="entry name" value="BZIP_BASIC"/>
    <property type="match status" value="1"/>
</dbReference>
<evidence type="ECO:0000256" key="2">
    <source>
        <dbReference type="SAM" id="MobiDB-lite"/>
    </source>
</evidence>
<dbReference type="AlphaFoldDB" id="A0A2A2J843"/>
<accession>A0A2A2J843</accession>
<organism evidence="4 5">
    <name type="scientific">Diploscapter pachys</name>
    <dbReference type="NCBI Taxonomy" id="2018661"/>
    <lineage>
        <taxon>Eukaryota</taxon>
        <taxon>Metazoa</taxon>
        <taxon>Ecdysozoa</taxon>
        <taxon>Nematoda</taxon>
        <taxon>Chromadorea</taxon>
        <taxon>Rhabditida</taxon>
        <taxon>Rhabditina</taxon>
        <taxon>Rhabditomorpha</taxon>
        <taxon>Rhabditoidea</taxon>
        <taxon>Rhabditidae</taxon>
        <taxon>Diploscapter</taxon>
    </lineage>
</organism>
<dbReference type="InterPro" id="IPR004827">
    <property type="entry name" value="bZIP"/>
</dbReference>
<feature type="region of interest" description="Disordered" evidence="2">
    <location>
        <begin position="201"/>
        <end position="234"/>
    </location>
</feature>
<dbReference type="SUPFAM" id="SSF57959">
    <property type="entry name" value="Leucine zipper domain"/>
    <property type="match status" value="1"/>
</dbReference>
<name>A0A2A2J843_9BILA</name>
<evidence type="ECO:0000259" key="3">
    <source>
        <dbReference type="PROSITE" id="PS00036"/>
    </source>
</evidence>
<evidence type="ECO:0000256" key="1">
    <source>
        <dbReference type="SAM" id="Coils"/>
    </source>
</evidence>
<evidence type="ECO:0000313" key="5">
    <source>
        <dbReference type="Proteomes" id="UP000218231"/>
    </source>
</evidence>
<protein>
    <recommendedName>
        <fullName evidence="3">BZIP domain-containing protein</fullName>
    </recommendedName>
</protein>
<feature type="compositionally biased region" description="Basic and acidic residues" evidence="2">
    <location>
        <begin position="17"/>
        <end position="30"/>
    </location>
</feature>
<feature type="region of interest" description="Disordered" evidence="2">
    <location>
        <begin position="1"/>
        <end position="30"/>
    </location>
</feature>
<evidence type="ECO:0000313" key="4">
    <source>
        <dbReference type="EMBL" id="PAV57950.1"/>
    </source>
</evidence>
<keyword evidence="1" id="KW-0175">Coiled coil</keyword>